<evidence type="ECO:0000259" key="4">
    <source>
        <dbReference type="PROSITE" id="PS50932"/>
    </source>
</evidence>
<keyword evidence="1" id="KW-0805">Transcription regulation</keyword>
<evidence type="ECO:0000313" key="6">
    <source>
        <dbReference type="Proteomes" id="UP001501218"/>
    </source>
</evidence>
<dbReference type="PROSITE" id="PS50932">
    <property type="entry name" value="HTH_LACI_2"/>
    <property type="match status" value="1"/>
</dbReference>
<dbReference type="InterPro" id="IPR000843">
    <property type="entry name" value="HTH_LacI"/>
</dbReference>
<feature type="domain" description="HTH lacI-type" evidence="4">
    <location>
        <begin position="8"/>
        <end position="61"/>
    </location>
</feature>
<protein>
    <submittedName>
        <fullName evidence="5">LacI family DNA-binding transcriptional regulator</fullName>
    </submittedName>
</protein>
<dbReference type="SUPFAM" id="SSF53822">
    <property type="entry name" value="Periplasmic binding protein-like I"/>
    <property type="match status" value="1"/>
</dbReference>
<name>A0ABN3G8C7_9PSEU</name>
<dbReference type="SMART" id="SM00354">
    <property type="entry name" value="HTH_LACI"/>
    <property type="match status" value="1"/>
</dbReference>
<evidence type="ECO:0000256" key="2">
    <source>
        <dbReference type="ARBA" id="ARBA00023125"/>
    </source>
</evidence>
<keyword evidence="6" id="KW-1185">Reference proteome</keyword>
<dbReference type="GO" id="GO:0003677">
    <property type="term" value="F:DNA binding"/>
    <property type="evidence" value="ECO:0007669"/>
    <property type="project" value="UniProtKB-KW"/>
</dbReference>
<evidence type="ECO:0000313" key="5">
    <source>
        <dbReference type="EMBL" id="GAA2346381.1"/>
    </source>
</evidence>
<dbReference type="InterPro" id="IPR010982">
    <property type="entry name" value="Lambda_DNA-bd_dom_sf"/>
</dbReference>
<dbReference type="SUPFAM" id="SSF47413">
    <property type="entry name" value="lambda repressor-like DNA-binding domains"/>
    <property type="match status" value="1"/>
</dbReference>
<dbReference type="EMBL" id="BAAARA010000007">
    <property type="protein sequence ID" value="GAA2346381.1"/>
    <property type="molecule type" value="Genomic_DNA"/>
</dbReference>
<dbReference type="Gene3D" id="1.10.260.40">
    <property type="entry name" value="lambda repressor-like DNA-binding domains"/>
    <property type="match status" value="1"/>
</dbReference>
<keyword evidence="3" id="KW-0804">Transcription</keyword>
<proteinExistence type="predicted"/>
<dbReference type="PANTHER" id="PTHR30146:SF109">
    <property type="entry name" value="HTH-TYPE TRANSCRIPTIONAL REGULATOR GALS"/>
    <property type="match status" value="1"/>
</dbReference>
<dbReference type="InterPro" id="IPR028082">
    <property type="entry name" value="Peripla_BP_I"/>
</dbReference>
<evidence type="ECO:0000256" key="3">
    <source>
        <dbReference type="ARBA" id="ARBA00023163"/>
    </source>
</evidence>
<organism evidence="5 6">
    <name type="scientific">Saccharopolyspora halophila</name>
    <dbReference type="NCBI Taxonomy" id="405551"/>
    <lineage>
        <taxon>Bacteria</taxon>
        <taxon>Bacillati</taxon>
        <taxon>Actinomycetota</taxon>
        <taxon>Actinomycetes</taxon>
        <taxon>Pseudonocardiales</taxon>
        <taxon>Pseudonocardiaceae</taxon>
        <taxon>Saccharopolyspora</taxon>
    </lineage>
</organism>
<keyword evidence="2 5" id="KW-0238">DNA-binding</keyword>
<dbReference type="RefSeq" id="WP_344130289.1">
    <property type="nucleotide sequence ID" value="NZ_BAAARA010000007.1"/>
</dbReference>
<dbReference type="CDD" id="cd01392">
    <property type="entry name" value="HTH_LacI"/>
    <property type="match status" value="1"/>
</dbReference>
<dbReference type="Pfam" id="PF00356">
    <property type="entry name" value="LacI"/>
    <property type="match status" value="1"/>
</dbReference>
<dbReference type="CDD" id="cd06267">
    <property type="entry name" value="PBP1_LacI_sugar_binding-like"/>
    <property type="match status" value="1"/>
</dbReference>
<gene>
    <name evidence="5" type="ORF">GCM10009854_24130</name>
</gene>
<dbReference type="Pfam" id="PF13377">
    <property type="entry name" value="Peripla_BP_3"/>
    <property type="match status" value="1"/>
</dbReference>
<comment type="caution">
    <text evidence="5">The sequence shown here is derived from an EMBL/GenBank/DDBJ whole genome shotgun (WGS) entry which is preliminary data.</text>
</comment>
<sequence length="335" mass="35730">MVQGHRRPTLETVAERAGVSRATVSRVVNEQPSTPESRRAVEAAISELGYVPNLAARTLVTQRTGLIALVLPESSTRVFSEDQFFSQLIQGISQELDEADRQLVLMLAGSVESRQRIEHSAQARHVDGVMLASLHGTNPLTAALVRSKIPVVSNERALGPVEVPHVDVDNHGGARAAVEHLIAAGRGRIASITGPPDMIAGIDRRQGYRDALGEAGMALVEATGDFTRSSGADAMSRLLAETPDIDAVFVASDLMADGALRTLQREGVRVPDDIAVIGFDDIELARQTDPPMTTVRQPITGIGRSMAGQLLRAIDGQQIEPAITLPTELVLRASG</sequence>
<dbReference type="InterPro" id="IPR046335">
    <property type="entry name" value="LacI/GalR-like_sensor"/>
</dbReference>
<dbReference type="PANTHER" id="PTHR30146">
    <property type="entry name" value="LACI-RELATED TRANSCRIPTIONAL REPRESSOR"/>
    <property type="match status" value="1"/>
</dbReference>
<reference evidence="5 6" key="1">
    <citation type="journal article" date="2019" name="Int. J. Syst. Evol. Microbiol.">
        <title>The Global Catalogue of Microorganisms (GCM) 10K type strain sequencing project: providing services to taxonomists for standard genome sequencing and annotation.</title>
        <authorList>
            <consortium name="The Broad Institute Genomics Platform"/>
            <consortium name="The Broad Institute Genome Sequencing Center for Infectious Disease"/>
            <person name="Wu L."/>
            <person name="Ma J."/>
        </authorList>
    </citation>
    <scope>NUCLEOTIDE SEQUENCE [LARGE SCALE GENOMIC DNA]</scope>
    <source>
        <strain evidence="5 6">JCM 16221</strain>
    </source>
</reference>
<evidence type="ECO:0000256" key="1">
    <source>
        <dbReference type="ARBA" id="ARBA00023015"/>
    </source>
</evidence>
<dbReference type="Proteomes" id="UP001501218">
    <property type="component" value="Unassembled WGS sequence"/>
</dbReference>
<accession>A0ABN3G8C7</accession>
<dbReference type="Gene3D" id="3.40.50.2300">
    <property type="match status" value="2"/>
</dbReference>